<proteinExistence type="predicted"/>
<accession>A5KJ94</accession>
<organism evidence="1 2">
    <name type="scientific">[Ruminococcus] torques ATCC 27756</name>
    <dbReference type="NCBI Taxonomy" id="411460"/>
    <lineage>
        <taxon>Bacteria</taxon>
        <taxon>Bacillati</taxon>
        <taxon>Bacillota</taxon>
        <taxon>Clostridia</taxon>
        <taxon>Lachnospirales</taxon>
        <taxon>Lachnospiraceae</taxon>
        <taxon>Mediterraneibacter</taxon>
    </lineage>
</organism>
<dbReference type="AlphaFoldDB" id="A5KJ94"/>
<dbReference type="Proteomes" id="UP000003577">
    <property type="component" value="Unassembled WGS sequence"/>
</dbReference>
<sequence>MMDMTWFLKELIKNKKMPERSCVSGIFNTYFCTRQSSF</sequence>
<reference evidence="1 2" key="1">
    <citation type="submission" date="2007-03" db="EMBL/GenBank/DDBJ databases">
        <authorList>
            <person name="Fulton L."/>
            <person name="Clifton S."/>
            <person name="Fulton B."/>
            <person name="Xu J."/>
            <person name="Minx P."/>
            <person name="Pepin K.H."/>
            <person name="Johnson M."/>
            <person name="Thiruvilangam P."/>
            <person name="Bhonagiri V."/>
            <person name="Nash W.E."/>
            <person name="Mardis E.R."/>
            <person name="Wilson R.K."/>
        </authorList>
    </citation>
    <scope>NUCLEOTIDE SEQUENCE [LARGE SCALE GENOMIC DNA]</scope>
    <source>
        <strain evidence="1 2">ATCC 27756</strain>
    </source>
</reference>
<dbReference type="PaxDb" id="411460-RUMTOR_00291"/>
<evidence type="ECO:0000313" key="1">
    <source>
        <dbReference type="EMBL" id="EDK25397.1"/>
    </source>
</evidence>
<dbReference type="EMBL" id="AAVP02000001">
    <property type="protein sequence ID" value="EDK25397.1"/>
    <property type="molecule type" value="Genomic_DNA"/>
</dbReference>
<comment type="caution">
    <text evidence="1">The sequence shown here is derived from an EMBL/GenBank/DDBJ whole genome shotgun (WGS) entry which is preliminary data.</text>
</comment>
<gene>
    <name evidence="1" type="ORF">RUMTOR_00291</name>
</gene>
<protein>
    <submittedName>
        <fullName evidence="1">Uncharacterized protein</fullName>
    </submittedName>
</protein>
<dbReference type="HOGENOM" id="CLU_3332581_0_0_9"/>
<reference evidence="1 2" key="2">
    <citation type="submission" date="2007-04" db="EMBL/GenBank/DDBJ databases">
        <title>Draft genome sequence of Ruminococcus torques (ATCC 27756).</title>
        <authorList>
            <person name="Sudarsanam P."/>
            <person name="Ley R."/>
            <person name="Guruge J."/>
            <person name="Turnbaugh P.J."/>
            <person name="Mahowald M."/>
            <person name="Liep D."/>
            <person name="Gordon J."/>
        </authorList>
    </citation>
    <scope>NUCLEOTIDE SEQUENCE [LARGE SCALE GENOMIC DNA]</scope>
    <source>
        <strain evidence="1 2">ATCC 27756</strain>
    </source>
</reference>
<name>A5KJ94_9FIRM</name>
<evidence type="ECO:0000313" key="2">
    <source>
        <dbReference type="Proteomes" id="UP000003577"/>
    </source>
</evidence>